<sequence length="163" mass="18707">MDFLNKVEQALTQLTHYDEAHIDRVFEELKPTAEDVSRYLLAPKGLEYGRNVIFKNDNSEVILVYLPPLAKTLVHDHGYSNGWIYIVEGNVLNMIYEEREEELLFVDSQLYKREETFSVSGETTHAMLNPALTPAISLHVYSPPLGRGRVFFAKEDQQVKPHG</sequence>
<comment type="caution">
    <text evidence="6">The sequence shown here is derived from an EMBL/GenBank/DDBJ whole genome shotgun (WGS) entry which is preliminary data.</text>
</comment>
<evidence type="ECO:0000256" key="3">
    <source>
        <dbReference type="ARBA" id="ARBA00022964"/>
    </source>
</evidence>
<keyword evidence="7" id="KW-1185">Reference proteome</keyword>
<dbReference type="CDD" id="cd10548">
    <property type="entry name" value="cupin_CDO"/>
    <property type="match status" value="1"/>
</dbReference>
<name>A0ABW2NMB6_9BACL</name>
<evidence type="ECO:0000256" key="2">
    <source>
        <dbReference type="ARBA" id="ARBA00022723"/>
    </source>
</evidence>
<keyword evidence="5" id="KW-0408">Iron</keyword>
<keyword evidence="3 6" id="KW-0223">Dioxygenase</keyword>
<dbReference type="SUPFAM" id="SSF51182">
    <property type="entry name" value="RmlC-like cupins"/>
    <property type="match status" value="1"/>
</dbReference>
<reference evidence="7" key="1">
    <citation type="journal article" date="2019" name="Int. J. Syst. Evol. Microbiol.">
        <title>The Global Catalogue of Microorganisms (GCM) 10K type strain sequencing project: providing services to taxonomists for standard genome sequencing and annotation.</title>
        <authorList>
            <consortium name="The Broad Institute Genomics Platform"/>
            <consortium name="The Broad Institute Genome Sequencing Center for Infectious Disease"/>
            <person name="Wu L."/>
            <person name="Ma J."/>
        </authorList>
    </citation>
    <scope>NUCLEOTIDE SEQUENCE [LARGE SCALE GENOMIC DNA]</scope>
    <source>
        <strain evidence="7">NBRC 106396</strain>
    </source>
</reference>
<keyword evidence="4" id="KW-0560">Oxidoreductase</keyword>
<dbReference type="InterPro" id="IPR010300">
    <property type="entry name" value="CDO_1"/>
</dbReference>
<evidence type="ECO:0000256" key="4">
    <source>
        <dbReference type="ARBA" id="ARBA00023002"/>
    </source>
</evidence>
<organism evidence="6 7">
    <name type="scientific">Fictibacillus iocasae</name>
    <dbReference type="NCBI Taxonomy" id="2715437"/>
    <lineage>
        <taxon>Bacteria</taxon>
        <taxon>Bacillati</taxon>
        <taxon>Bacillota</taxon>
        <taxon>Bacilli</taxon>
        <taxon>Bacillales</taxon>
        <taxon>Fictibacillaceae</taxon>
        <taxon>Fictibacillus</taxon>
    </lineage>
</organism>
<dbReference type="RefSeq" id="WP_379748343.1">
    <property type="nucleotide sequence ID" value="NZ_JBHTCP010000013.1"/>
</dbReference>
<proteinExistence type="inferred from homology"/>
<dbReference type="Gene3D" id="2.60.120.10">
    <property type="entry name" value="Jelly Rolls"/>
    <property type="match status" value="1"/>
</dbReference>
<dbReference type="Pfam" id="PF05995">
    <property type="entry name" value="CDO_I"/>
    <property type="match status" value="1"/>
</dbReference>
<evidence type="ECO:0000313" key="7">
    <source>
        <dbReference type="Proteomes" id="UP001596549"/>
    </source>
</evidence>
<evidence type="ECO:0000256" key="1">
    <source>
        <dbReference type="ARBA" id="ARBA00006622"/>
    </source>
</evidence>
<dbReference type="PANTHER" id="PTHR12918">
    <property type="entry name" value="CYSTEINE DIOXYGENASE"/>
    <property type="match status" value="1"/>
</dbReference>
<keyword evidence="2" id="KW-0479">Metal-binding</keyword>
<dbReference type="Proteomes" id="UP001596549">
    <property type="component" value="Unassembled WGS sequence"/>
</dbReference>
<protein>
    <submittedName>
        <fullName evidence="6">Cysteine dioxygenase</fullName>
    </submittedName>
</protein>
<dbReference type="InterPro" id="IPR011051">
    <property type="entry name" value="RmlC_Cupin_sf"/>
</dbReference>
<accession>A0ABW2NMB6</accession>
<evidence type="ECO:0000313" key="6">
    <source>
        <dbReference type="EMBL" id="MFC7371614.1"/>
    </source>
</evidence>
<dbReference type="EMBL" id="JBHTCP010000013">
    <property type="protein sequence ID" value="MFC7371614.1"/>
    <property type="molecule type" value="Genomic_DNA"/>
</dbReference>
<dbReference type="InterPro" id="IPR014710">
    <property type="entry name" value="RmlC-like_jellyroll"/>
</dbReference>
<dbReference type="PANTHER" id="PTHR12918:SF1">
    <property type="entry name" value="CYSTEINE DIOXYGENASE TYPE 1"/>
    <property type="match status" value="1"/>
</dbReference>
<evidence type="ECO:0000256" key="5">
    <source>
        <dbReference type="ARBA" id="ARBA00023004"/>
    </source>
</evidence>
<gene>
    <name evidence="6" type="ORF">ACFQPF_07990</name>
</gene>
<dbReference type="GO" id="GO:0051213">
    <property type="term" value="F:dioxygenase activity"/>
    <property type="evidence" value="ECO:0007669"/>
    <property type="project" value="UniProtKB-KW"/>
</dbReference>
<comment type="similarity">
    <text evidence="1">Belongs to the cysteine dioxygenase family.</text>
</comment>